<evidence type="ECO:0000256" key="7">
    <source>
        <dbReference type="SAM" id="MobiDB-lite"/>
    </source>
</evidence>
<name>A0A139HLI1_9PEZI</name>
<accession>A0A139HLI1</accession>
<evidence type="ECO:0000259" key="9">
    <source>
        <dbReference type="PROSITE" id="PS50850"/>
    </source>
</evidence>
<feature type="transmembrane region" description="Helical" evidence="8">
    <location>
        <begin position="482"/>
        <end position="501"/>
    </location>
</feature>
<feature type="transmembrane region" description="Helical" evidence="8">
    <location>
        <begin position="307"/>
        <end position="325"/>
    </location>
</feature>
<feature type="transmembrane region" description="Helical" evidence="8">
    <location>
        <begin position="399"/>
        <end position="423"/>
    </location>
</feature>
<feature type="transmembrane region" description="Helical" evidence="8">
    <location>
        <begin position="345"/>
        <end position="366"/>
    </location>
</feature>
<gene>
    <name evidence="10" type="ORF">AC578_4000</name>
</gene>
<dbReference type="GO" id="GO:0022857">
    <property type="term" value="F:transmembrane transporter activity"/>
    <property type="evidence" value="ECO:0007669"/>
    <property type="project" value="InterPro"/>
</dbReference>
<protein>
    <recommendedName>
        <fullName evidence="9">Major facilitator superfamily (MFS) profile domain-containing protein</fullName>
    </recommendedName>
</protein>
<organism evidence="10 11">
    <name type="scientific">Pseudocercospora eumusae</name>
    <dbReference type="NCBI Taxonomy" id="321146"/>
    <lineage>
        <taxon>Eukaryota</taxon>
        <taxon>Fungi</taxon>
        <taxon>Dikarya</taxon>
        <taxon>Ascomycota</taxon>
        <taxon>Pezizomycotina</taxon>
        <taxon>Dothideomycetes</taxon>
        <taxon>Dothideomycetidae</taxon>
        <taxon>Mycosphaerellales</taxon>
        <taxon>Mycosphaerellaceae</taxon>
        <taxon>Pseudocercospora</taxon>
    </lineage>
</organism>
<feature type="transmembrane region" description="Helical" evidence="8">
    <location>
        <begin position="107"/>
        <end position="125"/>
    </location>
</feature>
<evidence type="ECO:0000313" key="11">
    <source>
        <dbReference type="Proteomes" id="UP000070133"/>
    </source>
</evidence>
<dbReference type="PROSITE" id="PS50850">
    <property type="entry name" value="MFS"/>
    <property type="match status" value="1"/>
</dbReference>
<feature type="transmembrane region" description="Helical" evidence="8">
    <location>
        <begin position="131"/>
        <end position="155"/>
    </location>
</feature>
<dbReference type="Pfam" id="PF07690">
    <property type="entry name" value="MFS_1"/>
    <property type="match status" value="1"/>
</dbReference>
<dbReference type="InterPro" id="IPR011701">
    <property type="entry name" value="MFS"/>
</dbReference>
<dbReference type="CDD" id="cd17325">
    <property type="entry name" value="MFS_MdtG_SLC18_like"/>
    <property type="match status" value="1"/>
</dbReference>
<feature type="transmembrane region" description="Helical" evidence="8">
    <location>
        <begin position="444"/>
        <end position="462"/>
    </location>
</feature>
<keyword evidence="5 8" id="KW-1133">Transmembrane helix</keyword>
<evidence type="ECO:0000256" key="3">
    <source>
        <dbReference type="ARBA" id="ARBA00022448"/>
    </source>
</evidence>
<feature type="transmembrane region" description="Helical" evidence="8">
    <location>
        <begin position="33"/>
        <end position="55"/>
    </location>
</feature>
<feature type="transmembrane region" description="Helical" evidence="8">
    <location>
        <begin position="167"/>
        <end position="188"/>
    </location>
</feature>
<comment type="similarity">
    <text evidence="2">Belongs to the major facilitator superfamily. Vesicular transporter family.</text>
</comment>
<feature type="region of interest" description="Disordered" evidence="7">
    <location>
        <begin position="230"/>
        <end position="277"/>
    </location>
</feature>
<keyword evidence="11" id="KW-1185">Reference proteome</keyword>
<keyword evidence="4 8" id="KW-0812">Transmembrane</keyword>
<dbReference type="OrthoDB" id="5086884at2759"/>
<dbReference type="AlphaFoldDB" id="A0A139HLI1"/>
<feature type="transmembrane region" description="Helical" evidence="8">
    <location>
        <begin position="194"/>
        <end position="215"/>
    </location>
</feature>
<dbReference type="InterPro" id="IPR050930">
    <property type="entry name" value="MFS_Vesicular_Transporter"/>
</dbReference>
<evidence type="ECO:0000256" key="5">
    <source>
        <dbReference type="ARBA" id="ARBA00022989"/>
    </source>
</evidence>
<dbReference type="STRING" id="321146.A0A139HLI1"/>
<dbReference type="Proteomes" id="UP000070133">
    <property type="component" value="Unassembled WGS sequence"/>
</dbReference>
<dbReference type="InterPro" id="IPR036259">
    <property type="entry name" value="MFS_trans_sf"/>
</dbReference>
<feature type="domain" description="Major facilitator superfamily (MFS) profile" evidence="9">
    <location>
        <begin position="36"/>
        <end position="503"/>
    </location>
</feature>
<comment type="caution">
    <text evidence="10">The sequence shown here is derived from an EMBL/GenBank/DDBJ whole genome shotgun (WGS) entry which is preliminary data.</text>
</comment>
<feature type="transmembrane region" description="Helical" evidence="8">
    <location>
        <begin position="75"/>
        <end position="95"/>
    </location>
</feature>
<feature type="transmembrane region" description="Helical" evidence="8">
    <location>
        <begin position="373"/>
        <end position="393"/>
    </location>
</feature>
<keyword evidence="3" id="KW-0813">Transport</keyword>
<dbReference type="Gene3D" id="1.20.1250.20">
    <property type="entry name" value="MFS general substrate transporter like domains"/>
    <property type="match status" value="2"/>
</dbReference>
<dbReference type="InterPro" id="IPR001958">
    <property type="entry name" value="Tet-R_TetA/multi-R_MdtG-like"/>
</dbReference>
<evidence type="ECO:0000256" key="2">
    <source>
        <dbReference type="ARBA" id="ARBA00006829"/>
    </source>
</evidence>
<dbReference type="InterPro" id="IPR020846">
    <property type="entry name" value="MFS_dom"/>
</dbReference>
<dbReference type="GO" id="GO:0016020">
    <property type="term" value="C:membrane"/>
    <property type="evidence" value="ECO:0007669"/>
    <property type="project" value="UniProtKB-SubCell"/>
</dbReference>
<keyword evidence="6 8" id="KW-0472">Membrane</keyword>
<reference evidence="10 11" key="1">
    <citation type="submission" date="2015-07" db="EMBL/GenBank/DDBJ databases">
        <title>Comparative genomics of the Sigatoka disease complex on banana suggests a link between parallel evolutionary changes in Pseudocercospora fijiensis and Pseudocercospora eumusae and increased virulence on the banana host.</title>
        <authorList>
            <person name="Chang T.-C."/>
            <person name="Salvucci A."/>
            <person name="Crous P.W."/>
            <person name="Stergiopoulos I."/>
        </authorList>
    </citation>
    <scope>NUCLEOTIDE SEQUENCE [LARGE SCALE GENOMIC DNA]</scope>
    <source>
        <strain evidence="10 11">CBS 114824</strain>
    </source>
</reference>
<evidence type="ECO:0000256" key="1">
    <source>
        <dbReference type="ARBA" id="ARBA00004141"/>
    </source>
</evidence>
<dbReference type="PRINTS" id="PR01035">
    <property type="entry name" value="TCRTETA"/>
</dbReference>
<evidence type="ECO:0000313" key="10">
    <source>
        <dbReference type="EMBL" id="KXT03324.1"/>
    </source>
</evidence>
<evidence type="ECO:0000256" key="6">
    <source>
        <dbReference type="ARBA" id="ARBA00023136"/>
    </source>
</evidence>
<dbReference type="PANTHER" id="PTHR23506:SF37">
    <property type="entry name" value="MAJOR FACILITATOR SUPERFAMILY (MFS) PROFILE DOMAIN-CONTAINING PROTEIN"/>
    <property type="match status" value="1"/>
</dbReference>
<dbReference type="PANTHER" id="PTHR23506">
    <property type="entry name" value="GH10249P"/>
    <property type="match status" value="1"/>
</dbReference>
<evidence type="ECO:0000256" key="4">
    <source>
        <dbReference type="ARBA" id="ARBA00022692"/>
    </source>
</evidence>
<dbReference type="EMBL" id="LFZN01000031">
    <property type="protein sequence ID" value="KXT03324.1"/>
    <property type="molecule type" value="Genomic_DNA"/>
</dbReference>
<evidence type="ECO:0000256" key="8">
    <source>
        <dbReference type="SAM" id="Phobius"/>
    </source>
</evidence>
<dbReference type="SUPFAM" id="SSF103473">
    <property type="entry name" value="MFS general substrate transporter"/>
    <property type="match status" value="1"/>
</dbReference>
<sequence length="520" mass="55494">MGKPSAWQKLLNTLQLSKDYTVKPAGLYWRSNTFFIVATVGIGLFTDLFLYGLIVPVLPFMLQDRVGVPEEQVQSLVSGLLAAYAAASVVFSPLAGLLADKVSSRQAPFLAGLLALLASTILLFLGRTVPILILARVLQGISAGFVWTIGLALCLETVGPGNLGKTIGSIFSFISVGALAAPVLGGVLYDKVGFEGVFALGGAIIVVDFIMRLLVIEKKIALKYEVDDPSTVSDLGASRGEGQNEYEDSEQQANGNGEAGGEGDEGEEQALLGGKHPGNEYYRLKTREEYGRLTRYIPILPCLSDPMLLTALLVALIQAVLLGSFDSTIPTVASKLFGFSSLESGLMFIPLGIADFALGPLLGWCVDRYGTKPVAVLSYGFLVPVLICLRIPHEGGKDQIAIYAVLLGLCGVGLAGVGSPSIVEAGAVVQKYYEVNPDYFGEQGPYAQLYGLSNMIFSFGLTVGPELAGELRQKIGYGNMNLVLAGICLITSILSYVYIGGRPRVLRRSKRNTYLARKRA</sequence>
<comment type="subcellular location">
    <subcellularLocation>
        <location evidence="1">Membrane</location>
        <topology evidence="1">Multi-pass membrane protein</topology>
    </subcellularLocation>
</comment>
<proteinExistence type="inferred from homology"/>